<dbReference type="Gene3D" id="6.10.140.1110">
    <property type="match status" value="1"/>
</dbReference>
<reference evidence="1 2" key="1">
    <citation type="submission" date="2015-05" db="EMBL/GenBank/DDBJ databases">
        <title>Whole genome sequence and identification of bacterial endophytes from Costus igneus.</title>
        <authorList>
            <person name="Lee Y.P."/>
            <person name="Gan H.M."/>
            <person name="Eng W."/>
            <person name="Wheatley M.S."/>
            <person name="Caraballo A."/>
            <person name="Polter S."/>
            <person name="Savka M.A."/>
            <person name="Hudson A.O."/>
        </authorList>
    </citation>
    <scope>NUCLEOTIDE SEQUENCE [LARGE SCALE GENOMIC DNA]</scope>
    <source>
        <strain evidence="1 2">RIT379</strain>
    </source>
</reference>
<dbReference type="EMBL" id="LDPH01000001">
    <property type="protein sequence ID" value="KLV28283.1"/>
    <property type="molecule type" value="Genomic_DNA"/>
</dbReference>
<comment type="caution">
    <text evidence="1">The sequence shown here is derived from an EMBL/GenBank/DDBJ whole genome shotgun (WGS) entry which is preliminary data.</text>
</comment>
<protein>
    <submittedName>
        <fullName evidence="1">Uncharacterized protein</fullName>
    </submittedName>
</protein>
<dbReference type="InterPro" id="IPR021297">
    <property type="entry name" value="YlqD"/>
</dbReference>
<dbReference type="OrthoDB" id="2375961at2"/>
<evidence type="ECO:0000313" key="1">
    <source>
        <dbReference type="EMBL" id="KLV28283.1"/>
    </source>
</evidence>
<organism evidence="1 2">
    <name type="scientific">Niallia circulans</name>
    <name type="common">Bacillus circulans</name>
    <dbReference type="NCBI Taxonomy" id="1397"/>
    <lineage>
        <taxon>Bacteria</taxon>
        <taxon>Bacillati</taxon>
        <taxon>Bacillota</taxon>
        <taxon>Bacilli</taxon>
        <taxon>Bacillales</taxon>
        <taxon>Bacillaceae</taxon>
        <taxon>Niallia</taxon>
    </lineage>
</organism>
<accession>A0A0J1IQR6</accession>
<name>A0A0J1IQR6_NIACI</name>
<dbReference type="PATRIC" id="fig|1397.4.peg.131"/>
<proteinExistence type="predicted"/>
<keyword evidence="2" id="KW-1185">Reference proteome</keyword>
<gene>
    <name evidence="1" type="ORF">ABW02_00610</name>
</gene>
<dbReference type="RefSeq" id="WP_047939981.1">
    <property type="nucleotide sequence ID" value="NZ_CP053989.1"/>
</dbReference>
<dbReference type="Proteomes" id="UP000036045">
    <property type="component" value="Unassembled WGS sequence"/>
</dbReference>
<dbReference type="GeneID" id="56349125"/>
<dbReference type="AlphaFoldDB" id="A0A0J1IQR6"/>
<evidence type="ECO:0000313" key="2">
    <source>
        <dbReference type="Proteomes" id="UP000036045"/>
    </source>
</evidence>
<sequence>MKILQSVTVKQVLTETTKKSISDRYRQEIQQLEKEIQQLQFEERKQLKNNPSISEIKTFFRKEVTNKLEKQKTIEFQLKQLHILPLGTEIKEQEVMGLVDVQVGQAWESTKKTIVVKDGIVVDIR</sequence>
<dbReference type="Pfam" id="PF11068">
    <property type="entry name" value="YlqD"/>
    <property type="match status" value="1"/>
</dbReference>